<dbReference type="OrthoDB" id="9801056at2"/>
<comment type="caution">
    <text evidence="2">The sequence shown here is derived from an EMBL/GenBank/DDBJ whole genome shotgun (WGS) entry which is preliminary data.</text>
</comment>
<dbReference type="Pfam" id="PF01370">
    <property type="entry name" value="Epimerase"/>
    <property type="match status" value="1"/>
</dbReference>
<dbReference type="Gene3D" id="3.40.50.720">
    <property type="entry name" value="NAD(P)-binding Rossmann-like Domain"/>
    <property type="match status" value="1"/>
</dbReference>
<dbReference type="CDD" id="cd05240">
    <property type="entry name" value="UDP_G4E_3_SDR_e"/>
    <property type="match status" value="1"/>
</dbReference>
<dbReference type="EMBL" id="PIQG01000004">
    <property type="protein sequence ID" value="RUO76419.1"/>
    <property type="molecule type" value="Genomic_DNA"/>
</dbReference>
<dbReference type="PANTHER" id="PTHR43245">
    <property type="entry name" value="BIFUNCTIONAL POLYMYXIN RESISTANCE PROTEIN ARNA"/>
    <property type="match status" value="1"/>
</dbReference>
<dbReference type="InterPro" id="IPR036291">
    <property type="entry name" value="NAD(P)-bd_dom_sf"/>
</dbReference>
<sequence>MSLRILVTGSEGYIGQRLMAAFVAEAQVEQVVGLDVRAATAPAYPFYQMDIRSPALAEVIAAHQITHVVHLASILQPSNDPKRDYDIDVNGTRNLLEACVQHAVEHLTITSSGAAYGYHKDNPAWLTEQDPLRGHPKFSYSEHKREIEELLAHYRQRAPQLKQLVLRPGTVLGRTTSNPITALFQRPKVLAVRGSDSPFVFIWDEDVIAIIIIGVRHSKQGCFNLAGGGALTIQQIAKQLHKPLLVLPAWLLRLALWLGKTLKLSRYGPEQLDFLRYRPVLSNRALIEEFGYTPQKTSAEVFAYYLEHNNEHQQNAAEQAK</sequence>
<accession>A0A432ZEU3</accession>
<reference evidence="2 3" key="1">
    <citation type="journal article" date="2011" name="Front. Microbiol.">
        <title>Genomic signatures of strain selection and enhancement in Bacillus atrophaeus var. globigii, a historical biowarfare simulant.</title>
        <authorList>
            <person name="Gibbons H.S."/>
            <person name="Broomall S.M."/>
            <person name="McNew L.A."/>
            <person name="Daligault H."/>
            <person name="Chapman C."/>
            <person name="Bruce D."/>
            <person name="Karavis M."/>
            <person name="Krepps M."/>
            <person name="McGregor P.A."/>
            <person name="Hong C."/>
            <person name="Park K.H."/>
            <person name="Akmal A."/>
            <person name="Feldman A."/>
            <person name="Lin J.S."/>
            <person name="Chang W.E."/>
            <person name="Higgs B.W."/>
            <person name="Demirev P."/>
            <person name="Lindquist J."/>
            <person name="Liem A."/>
            <person name="Fochler E."/>
            <person name="Read T.D."/>
            <person name="Tapia R."/>
            <person name="Johnson S."/>
            <person name="Bishop-Lilly K.A."/>
            <person name="Detter C."/>
            <person name="Han C."/>
            <person name="Sozhamannan S."/>
            <person name="Rosenzweig C.N."/>
            <person name="Skowronski E.W."/>
        </authorList>
    </citation>
    <scope>NUCLEOTIDE SEQUENCE [LARGE SCALE GENOMIC DNA]</scope>
    <source>
        <strain evidence="2 3">PIT1</strain>
    </source>
</reference>
<evidence type="ECO:0000313" key="3">
    <source>
        <dbReference type="Proteomes" id="UP000288279"/>
    </source>
</evidence>
<dbReference type="InterPro" id="IPR050177">
    <property type="entry name" value="Lipid_A_modif_metabolic_enz"/>
</dbReference>
<evidence type="ECO:0000259" key="1">
    <source>
        <dbReference type="Pfam" id="PF01370"/>
    </source>
</evidence>
<keyword evidence="3" id="KW-1185">Reference proteome</keyword>
<gene>
    <name evidence="2" type="ORF">CWI83_08645</name>
</gene>
<dbReference type="InterPro" id="IPR001509">
    <property type="entry name" value="Epimerase_deHydtase"/>
</dbReference>
<proteinExistence type="predicted"/>
<dbReference type="PANTHER" id="PTHR43245:SF52">
    <property type="entry name" value="NAD-DEPENDENT EPIMERASE_DEHYDRATASE"/>
    <property type="match status" value="1"/>
</dbReference>
<dbReference type="Proteomes" id="UP000288279">
    <property type="component" value="Unassembled WGS sequence"/>
</dbReference>
<dbReference type="SUPFAM" id="SSF51735">
    <property type="entry name" value="NAD(P)-binding Rossmann-fold domains"/>
    <property type="match status" value="1"/>
</dbReference>
<evidence type="ECO:0000313" key="2">
    <source>
        <dbReference type="EMBL" id="RUO76419.1"/>
    </source>
</evidence>
<organism evidence="2 3">
    <name type="scientific">Pseudidiomarina taiwanensis</name>
    <dbReference type="NCBI Taxonomy" id="337250"/>
    <lineage>
        <taxon>Bacteria</taxon>
        <taxon>Pseudomonadati</taxon>
        <taxon>Pseudomonadota</taxon>
        <taxon>Gammaproteobacteria</taxon>
        <taxon>Alteromonadales</taxon>
        <taxon>Idiomarinaceae</taxon>
        <taxon>Pseudidiomarina</taxon>
    </lineage>
</organism>
<dbReference type="AlphaFoldDB" id="A0A432ZEU3"/>
<protein>
    <submittedName>
        <fullName evidence="2">Epimerase</fullName>
    </submittedName>
</protein>
<name>A0A432ZEU3_9GAMM</name>
<feature type="domain" description="NAD-dependent epimerase/dehydratase" evidence="1">
    <location>
        <begin position="5"/>
        <end position="176"/>
    </location>
</feature>
<dbReference type="RefSeq" id="WP_126828124.1">
    <property type="nucleotide sequence ID" value="NZ_PIQG01000004.1"/>
</dbReference>